<evidence type="ECO:0000256" key="1">
    <source>
        <dbReference type="ARBA" id="ARBA00022516"/>
    </source>
</evidence>
<dbReference type="NCBIfam" id="NF041080">
    <property type="entry name" value="DGGGPL_reductase"/>
    <property type="match status" value="1"/>
</dbReference>
<dbReference type="InterPro" id="IPR050407">
    <property type="entry name" value="Geranylgeranyl_reductase"/>
</dbReference>
<evidence type="ECO:0000256" key="4">
    <source>
        <dbReference type="ARBA" id="ARBA00023002"/>
    </source>
</evidence>
<dbReference type="Proteomes" id="UP000886076">
    <property type="component" value="Unassembled WGS sequence"/>
</dbReference>
<sequence length="473" mass="53314">MILFAKKHSGEKKLIVNNDYDVIIAGSGPSGSTLAYFLSQKKSYKVAVFDSRSWEDLWGKPCGNAIGKHHFFELGIPEPQGDEIKQTVTGISIISPSEHVEFRIYGEGYIIDRKKFGTRLLKTAVDNGVEFYPRTQVLGPVFENAKLAGIKVKINDKIEEFKGKIIVDATGTAGVIRRYLPKEWPVSEELDPKDSDIAYREIVKLNYEIKEPSILKIYLNQKVSPGGYWWYFPEGIDSANIGLGVQGGMGYPNPKLIYENLLSKRPEIRSKKEVISSGGAQVPTRRPLDSLVWDNFIAIGDSAFAVNPVHGGGMGYAMISAYWASKGIENAFEKGEPNRFNLWITNVGYMKMIGTKQASLELTRMFLQRLSDEELDFIMEKKIVDENDVDILGRKGELNESAIEKSVKIVSDFFKILKMTSKPSLLLKLRTLSTFMNKMKNAYNEYPETPYGLSRWKENVAEILKNFKAEIKA</sequence>
<dbReference type="PANTHER" id="PTHR42685">
    <property type="entry name" value="GERANYLGERANYL DIPHOSPHATE REDUCTASE"/>
    <property type="match status" value="1"/>
</dbReference>
<dbReference type="SUPFAM" id="SSF51905">
    <property type="entry name" value="FAD/NAD(P)-binding domain"/>
    <property type="match status" value="1"/>
</dbReference>
<evidence type="ECO:0000256" key="6">
    <source>
        <dbReference type="ARBA" id="ARBA00023209"/>
    </source>
</evidence>
<reference evidence="9" key="1">
    <citation type="journal article" date="2020" name="mSystems">
        <title>Genome- and Community-Level Interaction Insights into Carbon Utilization and Element Cycling Functions of Hydrothermarchaeota in Hydrothermal Sediment.</title>
        <authorList>
            <person name="Zhou Z."/>
            <person name="Liu Y."/>
            <person name="Xu W."/>
            <person name="Pan J."/>
            <person name="Luo Z.H."/>
            <person name="Li M."/>
        </authorList>
    </citation>
    <scope>NUCLEOTIDE SEQUENCE [LARGE SCALE GENOMIC DNA]</scope>
    <source>
        <strain evidence="9">SpSt-1261</strain>
    </source>
</reference>
<keyword evidence="7" id="KW-1208">Phospholipid metabolism</keyword>
<comment type="caution">
    <text evidence="9">The sequence shown here is derived from an EMBL/GenBank/DDBJ whole genome shotgun (WGS) entry which is preliminary data.</text>
</comment>
<dbReference type="InterPro" id="IPR054906">
    <property type="entry name" value="DGGGPL_red"/>
</dbReference>
<evidence type="ECO:0000313" key="9">
    <source>
        <dbReference type="EMBL" id="HEW63938.1"/>
    </source>
</evidence>
<evidence type="ECO:0000259" key="8">
    <source>
        <dbReference type="Pfam" id="PF22578"/>
    </source>
</evidence>
<dbReference type="NCBIfam" id="TIGR02032">
    <property type="entry name" value="GG-red-SF"/>
    <property type="match status" value="1"/>
</dbReference>
<keyword evidence="6" id="KW-0594">Phospholipid biosynthesis</keyword>
<keyword evidence="2" id="KW-0285">Flavoprotein</keyword>
<gene>
    <name evidence="9" type="ORF">ENO39_02625</name>
</gene>
<dbReference type="InterPro" id="IPR054715">
    <property type="entry name" value="GGR_cat"/>
</dbReference>
<proteinExistence type="predicted"/>
<evidence type="ECO:0000256" key="3">
    <source>
        <dbReference type="ARBA" id="ARBA00022827"/>
    </source>
</evidence>
<dbReference type="GO" id="GO:0008654">
    <property type="term" value="P:phospholipid biosynthetic process"/>
    <property type="evidence" value="ECO:0007669"/>
    <property type="project" value="UniProtKB-KW"/>
</dbReference>
<evidence type="ECO:0000256" key="7">
    <source>
        <dbReference type="ARBA" id="ARBA00023264"/>
    </source>
</evidence>
<dbReference type="AlphaFoldDB" id="A0A7C2ZRL3"/>
<dbReference type="InterPro" id="IPR011777">
    <property type="entry name" value="Geranylgeranyl_Rdtase_fam"/>
</dbReference>
<keyword evidence="3" id="KW-0274">FAD</keyword>
<dbReference type="Pfam" id="PF22578">
    <property type="entry name" value="GGR_cat"/>
    <property type="match status" value="1"/>
</dbReference>
<dbReference type="GO" id="GO:0016628">
    <property type="term" value="F:oxidoreductase activity, acting on the CH-CH group of donors, NAD or NADP as acceptor"/>
    <property type="evidence" value="ECO:0007669"/>
    <property type="project" value="InterPro"/>
</dbReference>
<dbReference type="InterPro" id="IPR036188">
    <property type="entry name" value="FAD/NAD-bd_sf"/>
</dbReference>
<organism evidence="9">
    <name type="scientific">Fervidicoccus fontis</name>
    <dbReference type="NCBI Taxonomy" id="683846"/>
    <lineage>
        <taxon>Archaea</taxon>
        <taxon>Thermoproteota</taxon>
        <taxon>Thermoprotei</taxon>
        <taxon>Fervidicoccales</taxon>
        <taxon>Fervidicoccaceae</taxon>
        <taxon>Fervidicoccus</taxon>
    </lineage>
</organism>
<evidence type="ECO:0000256" key="2">
    <source>
        <dbReference type="ARBA" id="ARBA00022630"/>
    </source>
</evidence>
<keyword evidence="1" id="KW-0444">Lipid biosynthesis</keyword>
<dbReference type="PRINTS" id="PR00420">
    <property type="entry name" value="RNGMNOXGNASE"/>
</dbReference>
<protein>
    <submittedName>
        <fullName evidence="9">Geranylgeranyl reductase family protein</fullName>
    </submittedName>
</protein>
<dbReference type="Gene3D" id="3.50.50.60">
    <property type="entry name" value="FAD/NAD(P)-binding domain"/>
    <property type="match status" value="1"/>
</dbReference>
<name>A0A7C2ZRL3_9CREN</name>
<accession>A0A7C2ZRL3</accession>
<keyword evidence="4" id="KW-0560">Oxidoreductase</keyword>
<dbReference type="EMBL" id="DSFH01000039">
    <property type="protein sequence ID" value="HEW63938.1"/>
    <property type="molecule type" value="Genomic_DNA"/>
</dbReference>
<evidence type="ECO:0000256" key="5">
    <source>
        <dbReference type="ARBA" id="ARBA00023098"/>
    </source>
</evidence>
<feature type="domain" description="Digeranylgeranylglycerophospholipid reductase catalytic" evidence="8">
    <location>
        <begin position="194"/>
        <end position="282"/>
    </location>
</feature>
<keyword evidence="5" id="KW-0443">Lipid metabolism</keyword>
<dbReference type="PANTHER" id="PTHR42685:SF18">
    <property type="entry name" value="DIGERANYLGERANYLGLYCEROPHOSPHOLIPID REDUCTASE"/>
    <property type="match status" value="1"/>
</dbReference>